<organism evidence="2 3">
    <name type="scientific">Acanthoscelides obtectus</name>
    <name type="common">Bean weevil</name>
    <name type="synonym">Bruchus obtectus</name>
    <dbReference type="NCBI Taxonomy" id="200917"/>
    <lineage>
        <taxon>Eukaryota</taxon>
        <taxon>Metazoa</taxon>
        <taxon>Ecdysozoa</taxon>
        <taxon>Arthropoda</taxon>
        <taxon>Hexapoda</taxon>
        <taxon>Insecta</taxon>
        <taxon>Pterygota</taxon>
        <taxon>Neoptera</taxon>
        <taxon>Endopterygota</taxon>
        <taxon>Coleoptera</taxon>
        <taxon>Polyphaga</taxon>
        <taxon>Cucujiformia</taxon>
        <taxon>Chrysomeloidea</taxon>
        <taxon>Chrysomelidae</taxon>
        <taxon>Bruchinae</taxon>
        <taxon>Bruchini</taxon>
        <taxon>Acanthoscelides</taxon>
    </lineage>
</organism>
<accession>A0A9P0PKC2</accession>
<gene>
    <name evidence="2" type="ORF">ACAOBT_LOCUS18843</name>
</gene>
<dbReference type="AlphaFoldDB" id="A0A9P0PKC2"/>
<keyword evidence="3" id="KW-1185">Reference proteome</keyword>
<reference evidence="2" key="1">
    <citation type="submission" date="2022-03" db="EMBL/GenBank/DDBJ databases">
        <authorList>
            <person name="Sayadi A."/>
        </authorList>
    </citation>
    <scope>NUCLEOTIDE SEQUENCE</scope>
</reference>
<evidence type="ECO:0000313" key="3">
    <source>
        <dbReference type="Proteomes" id="UP001152888"/>
    </source>
</evidence>
<dbReference type="OrthoDB" id="10462646at2759"/>
<feature type="compositionally biased region" description="Basic and acidic residues" evidence="1">
    <location>
        <begin position="19"/>
        <end position="34"/>
    </location>
</feature>
<protein>
    <submittedName>
        <fullName evidence="2">Uncharacterized protein</fullName>
    </submittedName>
</protein>
<feature type="region of interest" description="Disordered" evidence="1">
    <location>
        <begin position="1"/>
        <end position="89"/>
    </location>
</feature>
<evidence type="ECO:0000256" key="1">
    <source>
        <dbReference type="SAM" id="MobiDB-lite"/>
    </source>
</evidence>
<dbReference type="Proteomes" id="UP001152888">
    <property type="component" value="Unassembled WGS sequence"/>
</dbReference>
<evidence type="ECO:0000313" key="2">
    <source>
        <dbReference type="EMBL" id="CAH1989101.1"/>
    </source>
</evidence>
<sequence length="89" mass="9252">MSMLGNIAAPSTNATVAPDDNHNEVTTESSKEGAENVSIGTESENVEESTVVKQEESSDDGAGEEDDAGQPSYPKEDDPSSARPGHTKS</sequence>
<comment type="caution">
    <text evidence="2">The sequence shown here is derived from an EMBL/GenBank/DDBJ whole genome shotgun (WGS) entry which is preliminary data.</text>
</comment>
<dbReference type="EMBL" id="CAKOFQ010007057">
    <property type="protein sequence ID" value="CAH1989101.1"/>
    <property type="molecule type" value="Genomic_DNA"/>
</dbReference>
<name>A0A9P0PKC2_ACAOB</name>
<proteinExistence type="predicted"/>
<feature type="compositionally biased region" description="Acidic residues" evidence="1">
    <location>
        <begin position="57"/>
        <end position="68"/>
    </location>
</feature>